<evidence type="ECO:0000313" key="1">
    <source>
        <dbReference type="EMBL" id="CEN47573.1"/>
    </source>
</evidence>
<dbReference type="GO" id="GO:0047134">
    <property type="term" value="F:protein-disulfide reductase [NAD(P)H] activity"/>
    <property type="evidence" value="ECO:0007669"/>
    <property type="project" value="UniProtKB-EC"/>
</dbReference>
<dbReference type="Proteomes" id="UP000039370">
    <property type="component" value="Unassembled WGS sequence"/>
</dbReference>
<dbReference type="AlphaFoldDB" id="A0A0B7ICB7"/>
<proteinExistence type="predicted"/>
<organism evidence="1 2">
    <name type="scientific">Capnocytophaga canimorsus</name>
    <dbReference type="NCBI Taxonomy" id="28188"/>
    <lineage>
        <taxon>Bacteria</taxon>
        <taxon>Pseudomonadati</taxon>
        <taxon>Bacteroidota</taxon>
        <taxon>Flavobacteriia</taxon>
        <taxon>Flavobacteriales</taxon>
        <taxon>Flavobacteriaceae</taxon>
        <taxon>Capnocytophaga</taxon>
    </lineage>
</organism>
<protein>
    <submittedName>
        <fullName evidence="1">Thioredoxin family protein</fullName>
        <ecNumber evidence="1">1.8.1.8</ecNumber>
    </submittedName>
</protein>
<gene>
    <name evidence="1" type="ORF">CCAN11_1470004</name>
</gene>
<dbReference type="PROSITE" id="PS51257">
    <property type="entry name" value="PROKAR_LIPOPROTEIN"/>
    <property type="match status" value="1"/>
</dbReference>
<keyword evidence="1" id="KW-0560">Oxidoreductase</keyword>
<sequence>MKRFIIPVLGCAVLASCTDKAPEYTVLSGKVTNYKQDKIRLFGDGFRKEVVLNADGSFSDTLMLAHNGGYTIGNTNIYLHKGKNLNINVDVKDLDGISVSGFDLAPENEYLLKKSKLTQSILGKKCG</sequence>
<name>A0A0B7ICB7_9FLAO</name>
<dbReference type="EC" id="1.8.1.8" evidence="1"/>
<reference evidence="2" key="1">
    <citation type="submission" date="2015-01" db="EMBL/GenBank/DDBJ databases">
        <authorList>
            <person name="MANFREDI Pablo"/>
        </authorList>
    </citation>
    <scope>NUCLEOTIDE SEQUENCE [LARGE SCALE GENOMIC DNA]</scope>
    <source>
        <strain evidence="2">Cc11</strain>
    </source>
</reference>
<evidence type="ECO:0000313" key="2">
    <source>
        <dbReference type="Proteomes" id="UP000039370"/>
    </source>
</evidence>
<accession>A0A0B7ICB7</accession>
<dbReference type="EMBL" id="CDOK01000054">
    <property type="protein sequence ID" value="CEN47573.1"/>
    <property type="molecule type" value="Genomic_DNA"/>
</dbReference>